<dbReference type="Proteomes" id="UP000485058">
    <property type="component" value="Unassembled WGS sequence"/>
</dbReference>
<dbReference type="InterPro" id="IPR005612">
    <property type="entry name" value="CCAAT-binding_factor"/>
</dbReference>
<evidence type="ECO:0000256" key="1">
    <source>
        <dbReference type="ARBA" id="ARBA00007797"/>
    </source>
</evidence>
<feature type="compositionally biased region" description="Low complexity" evidence="2">
    <location>
        <begin position="533"/>
        <end position="547"/>
    </location>
</feature>
<dbReference type="SUPFAM" id="SSF48371">
    <property type="entry name" value="ARM repeat"/>
    <property type="match status" value="1"/>
</dbReference>
<feature type="domain" description="CCAAT-binding factor" evidence="3">
    <location>
        <begin position="432"/>
        <end position="461"/>
    </location>
</feature>
<proteinExistence type="inferred from homology"/>
<dbReference type="EMBL" id="BLLF01002098">
    <property type="protein sequence ID" value="GFH22680.1"/>
    <property type="molecule type" value="Genomic_DNA"/>
</dbReference>
<accession>A0A699ZND6</accession>
<evidence type="ECO:0000313" key="4">
    <source>
        <dbReference type="EMBL" id="GFH22680.1"/>
    </source>
</evidence>
<organism evidence="4 5">
    <name type="scientific">Haematococcus lacustris</name>
    <name type="common">Green alga</name>
    <name type="synonym">Haematococcus pluvialis</name>
    <dbReference type="NCBI Taxonomy" id="44745"/>
    <lineage>
        <taxon>Eukaryota</taxon>
        <taxon>Viridiplantae</taxon>
        <taxon>Chlorophyta</taxon>
        <taxon>core chlorophytes</taxon>
        <taxon>Chlorophyceae</taxon>
        <taxon>CS clade</taxon>
        <taxon>Chlamydomonadales</taxon>
        <taxon>Haematococcaceae</taxon>
        <taxon>Haematococcus</taxon>
    </lineage>
</organism>
<evidence type="ECO:0000259" key="3">
    <source>
        <dbReference type="Pfam" id="PF03914"/>
    </source>
</evidence>
<comment type="similarity">
    <text evidence="1">Belongs to the CBF/MAK21 family.</text>
</comment>
<gene>
    <name evidence="4" type="ORF">HaLaN_20185</name>
</gene>
<dbReference type="InterPro" id="IPR040155">
    <property type="entry name" value="CEBPZ/Mak21-like"/>
</dbReference>
<dbReference type="GO" id="GO:0005634">
    <property type="term" value="C:nucleus"/>
    <property type="evidence" value="ECO:0007669"/>
    <property type="project" value="UniProtKB-ARBA"/>
</dbReference>
<keyword evidence="5" id="KW-1185">Reference proteome</keyword>
<feature type="compositionally biased region" description="Acidic residues" evidence="2">
    <location>
        <begin position="598"/>
        <end position="616"/>
    </location>
</feature>
<dbReference type="InterPro" id="IPR016024">
    <property type="entry name" value="ARM-type_fold"/>
</dbReference>
<feature type="region of interest" description="Disordered" evidence="2">
    <location>
        <begin position="585"/>
        <end position="644"/>
    </location>
</feature>
<feature type="domain" description="CCAAT-binding factor" evidence="3">
    <location>
        <begin position="335"/>
        <end position="431"/>
    </location>
</feature>
<feature type="compositionally biased region" description="Low complexity" evidence="2">
    <location>
        <begin position="624"/>
        <end position="644"/>
    </location>
</feature>
<dbReference type="PANTHER" id="PTHR12048">
    <property type="entry name" value="CCAAT-BINDING FACTOR-RELATED"/>
    <property type="match status" value="1"/>
</dbReference>
<evidence type="ECO:0000256" key="2">
    <source>
        <dbReference type="SAM" id="MobiDB-lite"/>
    </source>
</evidence>
<feature type="region of interest" description="Disordered" evidence="2">
    <location>
        <begin position="527"/>
        <end position="547"/>
    </location>
</feature>
<name>A0A699ZND6_HAELA</name>
<dbReference type="PANTHER" id="PTHR12048:SF0">
    <property type="entry name" value="CCAAT_ENHANCER-BINDING PROTEIN ZETA"/>
    <property type="match status" value="1"/>
</dbReference>
<protein>
    <submittedName>
        <fullName evidence="4">CBF domain-containing protein</fullName>
    </submittedName>
</protein>
<sequence>MLANEAASFEREMQKRNAADYKWLQQVKRQGTTADKVAAITLQVQESAVANLAGLDMLLGWVTRRQGGREVVRQALEALQELFLTVLLPDGRRLKHLESQPLASLPSGKEGAKYLLWWFLEDQIKVRYGLFVGALEECSRDNLEFLKDKATKALYTLLVKKPEAEARLLGALVNKLGDPARKLASKAGYLLSQLLLQHPVMKPVVLREESEGGASLAGKLVGLYFTLFRMVVEGSIGLAAATRKLQVAAMNVCGYAAGTTAGMGMKDRERQRPVKPPKKPDLAVPEEMDARLLSALITGIRRAFPFVAPEEVEPLVEANCQRLFTLMHTAPFPVAVQALMLMWQLMSSKSAVTDRFYRALYSVMSNEAALTSSKAPMFLSLLFKAMRVDVSTKRCAAFSKRLLQTAVLAPPAFACGSLLLVSEVLKAQPALEPQFAGAERSCWWELAALAAHSHPSVAAMARTLLAGQCVVYDGDPLKDMALAAFLDKFIAKKPKAVVKAAALYCLQAQARGASLMQPITAADPELHPQTELGSVGSPRPSSAGPGSEAFAALAESQVQPDEVFFHRFYTLQTVKARRAAAKTAKAAKRAKQGKGSDDDASSDDGEELGSEAEIDAMDLATIMSLPSPSSSEASLLDSPATGSG</sequence>
<comment type="caution">
    <text evidence="4">The sequence shown here is derived from an EMBL/GenBank/DDBJ whole genome shotgun (WGS) entry which is preliminary data.</text>
</comment>
<reference evidence="4 5" key="1">
    <citation type="submission" date="2020-02" db="EMBL/GenBank/DDBJ databases">
        <title>Draft genome sequence of Haematococcus lacustris strain NIES-144.</title>
        <authorList>
            <person name="Morimoto D."/>
            <person name="Nakagawa S."/>
            <person name="Yoshida T."/>
            <person name="Sawayama S."/>
        </authorList>
    </citation>
    <scope>NUCLEOTIDE SEQUENCE [LARGE SCALE GENOMIC DNA]</scope>
    <source>
        <strain evidence="4 5">NIES-144</strain>
    </source>
</reference>
<dbReference type="AlphaFoldDB" id="A0A699ZND6"/>
<evidence type="ECO:0000313" key="5">
    <source>
        <dbReference type="Proteomes" id="UP000485058"/>
    </source>
</evidence>
<dbReference type="Pfam" id="PF03914">
    <property type="entry name" value="CBF"/>
    <property type="match status" value="2"/>
</dbReference>